<dbReference type="EMBL" id="JAUIZM010000014">
    <property type="protein sequence ID" value="KAK1353056.1"/>
    <property type="molecule type" value="Genomic_DNA"/>
</dbReference>
<proteinExistence type="predicted"/>
<evidence type="ECO:0008006" key="5">
    <source>
        <dbReference type="Google" id="ProtNLM"/>
    </source>
</evidence>
<feature type="transmembrane region" description="Helical" evidence="2">
    <location>
        <begin position="212"/>
        <end position="232"/>
    </location>
</feature>
<evidence type="ECO:0000256" key="1">
    <source>
        <dbReference type="SAM" id="MobiDB-lite"/>
    </source>
</evidence>
<feature type="transmembrane region" description="Helical" evidence="2">
    <location>
        <begin position="320"/>
        <end position="339"/>
    </location>
</feature>
<dbReference type="Proteomes" id="UP001237642">
    <property type="component" value="Unassembled WGS sequence"/>
</dbReference>
<name>A0AAD8LXR3_9APIA</name>
<keyword evidence="2" id="KW-0472">Membrane</keyword>
<protein>
    <recommendedName>
        <fullName evidence="5">Membrane protein of ER body-like protein</fullName>
    </recommendedName>
</protein>
<dbReference type="AlphaFoldDB" id="A0AAD8LXR3"/>
<reference evidence="3" key="1">
    <citation type="submission" date="2023-02" db="EMBL/GenBank/DDBJ databases">
        <title>Genome of toxic invasive species Heracleum sosnowskyi carries increased number of genes despite the absence of recent whole-genome duplications.</title>
        <authorList>
            <person name="Schelkunov M."/>
            <person name="Shtratnikova V."/>
            <person name="Makarenko M."/>
            <person name="Klepikova A."/>
            <person name="Omelchenko D."/>
            <person name="Novikova G."/>
            <person name="Obukhova E."/>
            <person name="Bogdanov V."/>
            <person name="Penin A."/>
            <person name="Logacheva M."/>
        </authorList>
    </citation>
    <scope>NUCLEOTIDE SEQUENCE</scope>
    <source>
        <strain evidence="3">Hsosn_3</strain>
        <tissue evidence="3">Leaf</tissue>
    </source>
</reference>
<keyword evidence="2" id="KW-1133">Transmembrane helix</keyword>
<evidence type="ECO:0000256" key="2">
    <source>
        <dbReference type="SAM" id="Phobius"/>
    </source>
</evidence>
<dbReference type="PANTHER" id="PTHR38937">
    <property type="entry name" value="MEMBRANE PROTEIN OF ER BODY-LIKE PROTEIN"/>
    <property type="match status" value="1"/>
</dbReference>
<feature type="transmembrane region" description="Helical" evidence="2">
    <location>
        <begin position="238"/>
        <end position="260"/>
    </location>
</feature>
<feature type="region of interest" description="Disordered" evidence="1">
    <location>
        <begin position="110"/>
        <end position="139"/>
    </location>
</feature>
<keyword evidence="2" id="KW-0812">Transmembrane</keyword>
<organism evidence="3 4">
    <name type="scientific">Heracleum sosnowskyi</name>
    <dbReference type="NCBI Taxonomy" id="360622"/>
    <lineage>
        <taxon>Eukaryota</taxon>
        <taxon>Viridiplantae</taxon>
        <taxon>Streptophyta</taxon>
        <taxon>Embryophyta</taxon>
        <taxon>Tracheophyta</taxon>
        <taxon>Spermatophyta</taxon>
        <taxon>Magnoliopsida</taxon>
        <taxon>eudicotyledons</taxon>
        <taxon>Gunneridae</taxon>
        <taxon>Pentapetalae</taxon>
        <taxon>asterids</taxon>
        <taxon>campanulids</taxon>
        <taxon>Apiales</taxon>
        <taxon>Apiaceae</taxon>
        <taxon>Apioideae</taxon>
        <taxon>apioid superclade</taxon>
        <taxon>Tordylieae</taxon>
        <taxon>Tordyliinae</taxon>
        <taxon>Heracleum</taxon>
    </lineage>
</organism>
<comment type="caution">
    <text evidence="3">The sequence shown here is derived from an EMBL/GenBank/DDBJ whole genome shotgun (WGS) entry which is preliminary data.</text>
</comment>
<gene>
    <name evidence="3" type="ORF">POM88_052894</name>
</gene>
<accession>A0AAD8LXR3</accession>
<dbReference type="PANTHER" id="PTHR38937:SF2">
    <property type="entry name" value="MEMBRANE PROTEIN OF ER BODY-LIKE PROTEIN ISOFORM X1"/>
    <property type="match status" value="1"/>
</dbReference>
<feature type="transmembrane region" description="Helical" evidence="2">
    <location>
        <begin position="286"/>
        <end position="308"/>
    </location>
</feature>
<sequence length="411" mass="44236">MHFRLLANGGEDSEDIPKQTNVPPPGLTGDDGNMVIDIEGDCFSLFRIFGNKPEKKSTQKPLQQSSYDSEHAVGGTMINQENGHAKGGDRDLEGKPNVQVDQNVVLPVQNGSSSIKQNGGASINQNGVGLSSSNHQNGTYSGYPKPPLSTSPGEWNIDLGEDIVNVPEGNGTSVGEEPGAIHGIGNEPSRGEIPLKLTETGDSKSLEIVKSIVYGGLMEFITSLSIVCSAAASGATTLNLITIGLANLIGGLIIIGHNFVQLWDLKSDQCEGASNKYQELGKKENFLLHATFAVLSFLVFGLVSPATYGYAFDKMHDKNLTLVAVAIASLLCIIILASCKAYVMKSDRFIMYLKTIMYYICIALMVSGVSYEVGDLINKLMEKYGWFEKTPDFPLSLPGVNTRNPVSWTSY</sequence>
<evidence type="ECO:0000313" key="4">
    <source>
        <dbReference type="Proteomes" id="UP001237642"/>
    </source>
</evidence>
<feature type="transmembrane region" description="Helical" evidence="2">
    <location>
        <begin position="351"/>
        <end position="371"/>
    </location>
</feature>
<feature type="region of interest" description="Disordered" evidence="1">
    <location>
        <begin position="1"/>
        <end position="33"/>
    </location>
</feature>
<keyword evidence="4" id="KW-1185">Reference proteome</keyword>
<dbReference type="InterPro" id="IPR052843">
    <property type="entry name" value="ER_body_metal_sequester"/>
</dbReference>
<evidence type="ECO:0000313" key="3">
    <source>
        <dbReference type="EMBL" id="KAK1353056.1"/>
    </source>
</evidence>
<reference evidence="3" key="2">
    <citation type="submission" date="2023-05" db="EMBL/GenBank/DDBJ databases">
        <authorList>
            <person name="Schelkunov M.I."/>
        </authorList>
    </citation>
    <scope>NUCLEOTIDE SEQUENCE</scope>
    <source>
        <strain evidence="3">Hsosn_3</strain>
        <tissue evidence="3">Leaf</tissue>
    </source>
</reference>